<keyword evidence="1" id="KW-1133">Transmembrane helix</keyword>
<dbReference type="Proteomes" id="UP000030437">
    <property type="component" value="Unassembled WGS sequence"/>
</dbReference>
<organism evidence="2 3">
    <name type="scientific">Lysinibacillus odysseyi 34hs-1 = NBRC 100172</name>
    <dbReference type="NCBI Taxonomy" id="1220589"/>
    <lineage>
        <taxon>Bacteria</taxon>
        <taxon>Bacillati</taxon>
        <taxon>Bacillota</taxon>
        <taxon>Bacilli</taxon>
        <taxon>Bacillales</taxon>
        <taxon>Bacillaceae</taxon>
        <taxon>Lysinibacillus</taxon>
    </lineage>
</organism>
<accession>A0A0A3IV87</accession>
<gene>
    <name evidence="2" type="ORF">CD32_05405</name>
</gene>
<reference evidence="2 3" key="1">
    <citation type="submission" date="2014-02" db="EMBL/GenBank/DDBJ databases">
        <title>Draft genome sequence of Lysinibacillus odysseyi NBRC 100172.</title>
        <authorList>
            <person name="Zhang F."/>
            <person name="Wang G."/>
            <person name="Zhang L."/>
        </authorList>
    </citation>
    <scope>NUCLEOTIDE SEQUENCE [LARGE SCALE GENOMIC DNA]</scope>
    <source>
        <strain evidence="2 3">NBRC 100172</strain>
    </source>
</reference>
<protein>
    <submittedName>
        <fullName evidence="2">Uncharacterized protein</fullName>
    </submittedName>
</protein>
<evidence type="ECO:0000256" key="1">
    <source>
        <dbReference type="SAM" id="Phobius"/>
    </source>
</evidence>
<feature type="transmembrane region" description="Helical" evidence="1">
    <location>
        <begin position="6"/>
        <end position="25"/>
    </location>
</feature>
<sequence length="88" mass="9714">MKKQTIFSLFIINLAAFLLVLIIGVEEKESNLIEVGHELLREENIEPAAGGILKNEIILSKVRAPNGTAVMQGPLISVDSLVSIEMRW</sequence>
<evidence type="ECO:0000313" key="2">
    <source>
        <dbReference type="EMBL" id="KGR86773.1"/>
    </source>
</evidence>
<keyword evidence="3" id="KW-1185">Reference proteome</keyword>
<name>A0A0A3IV87_9BACI</name>
<keyword evidence="1" id="KW-0472">Membrane</keyword>
<evidence type="ECO:0000313" key="3">
    <source>
        <dbReference type="Proteomes" id="UP000030437"/>
    </source>
</evidence>
<proteinExistence type="predicted"/>
<keyword evidence="1" id="KW-0812">Transmembrane</keyword>
<dbReference type="AlphaFoldDB" id="A0A0A3IV87"/>
<dbReference type="EMBL" id="JPVP01000050">
    <property type="protein sequence ID" value="KGR86773.1"/>
    <property type="molecule type" value="Genomic_DNA"/>
</dbReference>
<comment type="caution">
    <text evidence="2">The sequence shown here is derived from an EMBL/GenBank/DDBJ whole genome shotgun (WGS) entry which is preliminary data.</text>
</comment>
<dbReference type="OrthoDB" id="9789133at2"/>
<dbReference type="RefSeq" id="WP_036152092.1">
    <property type="nucleotide sequence ID" value="NZ_AVCX01000011.1"/>
</dbReference>